<dbReference type="GO" id="GO:0005524">
    <property type="term" value="F:ATP binding"/>
    <property type="evidence" value="ECO:0007669"/>
    <property type="project" value="UniProtKB-KW"/>
</dbReference>
<feature type="transmembrane region" description="Helical" evidence="10">
    <location>
        <begin position="723"/>
        <end position="750"/>
    </location>
</feature>
<evidence type="ECO:0000313" key="14">
    <source>
        <dbReference type="Proteomes" id="UP001211065"/>
    </source>
</evidence>
<feature type="transmembrane region" description="Helical" evidence="10">
    <location>
        <begin position="950"/>
        <end position="972"/>
    </location>
</feature>
<feature type="region of interest" description="Disordered" evidence="9">
    <location>
        <begin position="1036"/>
        <end position="1060"/>
    </location>
</feature>
<dbReference type="GO" id="GO:0015421">
    <property type="term" value="F:ABC-type oligopeptide transporter activity"/>
    <property type="evidence" value="ECO:0007669"/>
    <property type="project" value="TreeGrafter"/>
</dbReference>
<dbReference type="PANTHER" id="PTHR43394">
    <property type="entry name" value="ATP-DEPENDENT PERMEASE MDL1, MITOCHONDRIAL"/>
    <property type="match status" value="1"/>
</dbReference>
<dbReference type="SUPFAM" id="SSF52540">
    <property type="entry name" value="P-loop containing nucleoside triphosphate hydrolases"/>
    <property type="match status" value="2"/>
</dbReference>
<dbReference type="InterPro" id="IPR036640">
    <property type="entry name" value="ABC1_TM_sf"/>
</dbReference>
<evidence type="ECO:0000259" key="12">
    <source>
        <dbReference type="PROSITE" id="PS50929"/>
    </source>
</evidence>
<dbReference type="PROSITE" id="PS50893">
    <property type="entry name" value="ABC_TRANSPORTER_2"/>
    <property type="match status" value="2"/>
</dbReference>
<evidence type="ECO:0000256" key="10">
    <source>
        <dbReference type="SAM" id="Phobius"/>
    </source>
</evidence>
<dbReference type="FunFam" id="3.40.50.300:FF:000205">
    <property type="entry name" value="ABC transporter B family member 4"/>
    <property type="match status" value="1"/>
</dbReference>
<dbReference type="InterPro" id="IPR003593">
    <property type="entry name" value="AAA+_ATPase"/>
</dbReference>
<keyword evidence="7 10" id="KW-1133">Transmembrane helix</keyword>
<feature type="region of interest" description="Disordered" evidence="9">
    <location>
        <begin position="1"/>
        <end position="45"/>
    </location>
</feature>
<reference evidence="13" key="1">
    <citation type="submission" date="2020-05" db="EMBL/GenBank/DDBJ databases">
        <title>Phylogenomic resolution of chytrid fungi.</title>
        <authorList>
            <person name="Stajich J.E."/>
            <person name="Amses K."/>
            <person name="Simmons R."/>
            <person name="Seto K."/>
            <person name="Myers J."/>
            <person name="Bonds A."/>
            <person name="Quandt C.A."/>
            <person name="Barry K."/>
            <person name="Liu P."/>
            <person name="Grigoriev I."/>
            <person name="Longcore J.E."/>
            <person name="James T.Y."/>
        </authorList>
    </citation>
    <scope>NUCLEOTIDE SEQUENCE</scope>
    <source>
        <strain evidence="13">JEL0476</strain>
    </source>
</reference>
<dbReference type="GO" id="GO:0016887">
    <property type="term" value="F:ATP hydrolysis activity"/>
    <property type="evidence" value="ECO:0007669"/>
    <property type="project" value="InterPro"/>
</dbReference>
<feature type="domain" description="ABC transporter" evidence="11">
    <location>
        <begin position="1048"/>
        <end position="1290"/>
    </location>
</feature>
<protein>
    <submittedName>
        <fullName evidence="13">Multidrug resistance protein 1</fullName>
    </submittedName>
</protein>
<dbReference type="Gene3D" id="3.40.50.300">
    <property type="entry name" value="P-loop containing nucleotide triphosphate hydrolases"/>
    <property type="match status" value="2"/>
</dbReference>
<evidence type="ECO:0000256" key="5">
    <source>
        <dbReference type="ARBA" id="ARBA00022741"/>
    </source>
</evidence>
<keyword evidence="5" id="KW-0547">Nucleotide-binding</keyword>
<feature type="compositionally biased region" description="Basic and acidic residues" evidence="9">
    <location>
        <begin position="35"/>
        <end position="45"/>
    </location>
</feature>
<evidence type="ECO:0000256" key="1">
    <source>
        <dbReference type="ARBA" id="ARBA00004141"/>
    </source>
</evidence>
<evidence type="ECO:0000256" key="4">
    <source>
        <dbReference type="ARBA" id="ARBA00022692"/>
    </source>
</evidence>
<dbReference type="PROSITE" id="PS50929">
    <property type="entry name" value="ABC_TM1F"/>
    <property type="match status" value="2"/>
</dbReference>
<dbReference type="FunFam" id="1.20.1560.10:FF:000009">
    <property type="entry name" value="ABC transporter B family member 1"/>
    <property type="match status" value="1"/>
</dbReference>
<evidence type="ECO:0000256" key="7">
    <source>
        <dbReference type="ARBA" id="ARBA00022989"/>
    </source>
</evidence>
<comment type="caution">
    <text evidence="13">The sequence shown here is derived from an EMBL/GenBank/DDBJ whole genome shotgun (WGS) entry which is preliminary data.</text>
</comment>
<feature type="transmembrane region" description="Helical" evidence="10">
    <location>
        <begin position="770"/>
        <end position="795"/>
    </location>
</feature>
<dbReference type="PROSITE" id="PS00211">
    <property type="entry name" value="ABC_TRANSPORTER_1"/>
    <property type="match status" value="2"/>
</dbReference>
<dbReference type="InterPro" id="IPR017871">
    <property type="entry name" value="ABC_transporter-like_CS"/>
</dbReference>
<proteinExistence type="inferred from homology"/>
<accession>A0AAD5XSY7</accession>
<dbReference type="GO" id="GO:0090374">
    <property type="term" value="P:oligopeptide export from mitochondrion"/>
    <property type="evidence" value="ECO:0007669"/>
    <property type="project" value="TreeGrafter"/>
</dbReference>
<dbReference type="Pfam" id="PF00005">
    <property type="entry name" value="ABC_tran"/>
    <property type="match status" value="2"/>
</dbReference>
<feature type="transmembrane region" description="Helical" evidence="10">
    <location>
        <begin position="847"/>
        <end position="868"/>
    </location>
</feature>
<evidence type="ECO:0000256" key="9">
    <source>
        <dbReference type="SAM" id="MobiDB-lite"/>
    </source>
</evidence>
<evidence type="ECO:0000256" key="2">
    <source>
        <dbReference type="ARBA" id="ARBA00007577"/>
    </source>
</evidence>
<dbReference type="InterPro" id="IPR027417">
    <property type="entry name" value="P-loop_NTPase"/>
</dbReference>
<evidence type="ECO:0000256" key="8">
    <source>
        <dbReference type="ARBA" id="ARBA00023136"/>
    </source>
</evidence>
<keyword evidence="3" id="KW-0813">Transport</keyword>
<dbReference type="FunFam" id="3.40.50.300:FF:002283">
    <property type="entry name" value="p-GlycoProtein related"/>
    <property type="match status" value="1"/>
</dbReference>
<feature type="transmembrane region" description="Helical" evidence="10">
    <location>
        <begin position="322"/>
        <end position="346"/>
    </location>
</feature>
<dbReference type="GO" id="GO:0005743">
    <property type="term" value="C:mitochondrial inner membrane"/>
    <property type="evidence" value="ECO:0007669"/>
    <property type="project" value="TreeGrafter"/>
</dbReference>
<evidence type="ECO:0000259" key="11">
    <source>
        <dbReference type="PROSITE" id="PS50893"/>
    </source>
</evidence>
<feature type="compositionally biased region" description="Polar residues" evidence="9">
    <location>
        <begin position="1"/>
        <end position="23"/>
    </location>
</feature>
<dbReference type="CDD" id="cd03249">
    <property type="entry name" value="ABC_MTABC3_MDL1_MDL2"/>
    <property type="match status" value="2"/>
</dbReference>
<keyword evidence="6" id="KW-0067">ATP-binding</keyword>
<comment type="similarity">
    <text evidence="2">Belongs to the ABC transporter superfamily. ABCB family. Multidrug resistance exporter (TC 3.A.1.201) subfamily.</text>
</comment>
<evidence type="ECO:0000313" key="13">
    <source>
        <dbReference type="EMBL" id="KAJ3207855.1"/>
    </source>
</evidence>
<feature type="transmembrane region" description="Helical" evidence="10">
    <location>
        <begin position="215"/>
        <end position="233"/>
    </location>
</feature>
<feature type="domain" description="ABC transporter" evidence="11">
    <location>
        <begin position="393"/>
        <end position="637"/>
    </location>
</feature>
<dbReference type="InterPro" id="IPR039421">
    <property type="entry name" value="Type_1_exporter"/>
</dbReference>
<feature type="transmembrane region" description="Helical" evidence="10">
    <location>
        <begin position="191"/>
        <end position="209"/>
    </location>
</feature>
<keyword evidence="4 10" id="KW-0812">Transmembrane</keyword>
<dbReference type="PANTHER" id="PTHR43394:SF27">
    <property type="entry name" value="ATP-DEPENDENT TRANSLOCASE ABCB1-LIKE"/>
    <property type="match status" value="1"/>
</dbReference>
<keyword evidence="8 10" id="KW-0472">Membrane</keyword>
<feature type="transmembrane region" description="Helical" evidence="10">
    <location>
        <begin position="117"/>
        <end position="139"/>
    </location>
</feature>
<dbReference type="SUPFAM" id="SSF90123">
    <property type="entry name" value="ABC transporter transmembrane region"/>
    <property type="match status" value="2"/>
</dbReference>
<dbReference type="EMBL" id="JADGJW010001027">
    <property type="protein sequence ID" value="KAJ3207855.1"/>
    <property type="molecule type" value="Genomic_DNA"/>
</dbReference>
<organism evidence="13 14">
    <name type="scientific">Clydaea vesicula</name>
    <dbReference type="NCBI Taxonomy" id="447962"/>
    <lineage>
        <taxon>Eukaryota</taxon>
        <taxon>Fungi</taxon>
        <taxon>Fungi incertae sedis</taxon>
        <taxon>Chytridiomycota</taxon>
        <taxon>Chytridiomycota incertae sedis</taxon>
        <taxon>Chytridiomycetes</taxon>
        <taxon>Lobulomycetales</taxon>
        <taxon>Lobulomycetaceae</taxon>
        <taxon>Clydaea</taxon>
    </lineage>
</organism>
<feature type="compositionally biased region" description="Low complexity" evidence="9">
    <location>
        <begin position="24"/>
        <end position="34"/>
    </location>
</feature>
<evidence type="ECO:0000256" key="6">
    <source>
        <dbReference type="ARBA" id="ARBA00022840"/>
    </source>
</evidence>
<dbReference type="FunFam" id="1.20.1560.10:FF:000102">
    <property type="entry name" value="ABC multidrug transporter Mdr1"/>
    <property type="match status" value="1"/>
</dbReference>
<dbReference type="Pfam" id="PF00664">
    <property type="entry name" value="ABC_membrane"/>
    <property type="match status" value="2"/>
</dbReference>
<feature type="transmembrane region" description="Helical" evidence="10">
    <location>
        <begin position="66"/>
        <end position="89"/>
    </location>
</feature>
<dbReference type="Proteomes" id="UP001211065">
    <property type="component" value="Unassembled WGS sequence"/>
</dbReference>
<feature type="transmembrane region" description="Helical" evidence="10">
    <location>
        <begin position="294"/>
        <end position="316"/>
    </location>
</feature>
<feature type="domain" description="ABC transmembrane type-1" evidence="12">
    <location>
        <begin position="69"/>
        <end position="356"/>
    </location>
</feature>
<dbReference type="SMART" id="SM00382">
    <property type="entry name" value="AAA"/>
    <property type="match status" value="2"/>
</dbReference>
<dbReference type="InterPro" id="IPR011527">
    <property type="entry name" value="ABC1_TM_dom"/>
</dbReference>
<dbReference type="CDD" id="cd18577">
    <property type="entry name" value="ABC_6TM_Pgp_ABCB1_D1_like"/>
    <property type="match status" value="1"/>
</dbReference>
<sequence>MTKVQVDNNNLELKDIPSSQQEIKNSQDNNNNENSNKKDSKDKKPALPSIPFTTILFKYASPSDKFLIAIGFIFAAANGASMPLMTIIFGDVLDSFISYPYTKDVNALNNDVSLGCLYFVILGLVCWLAASLQMGCFMCTGENITKRIREEYLKAILRQDIGWFDKNETGELTSRLTADTALIQEGISDKVGLCIQSVCTFIAGFIMAFARGWQLALVLCAIFPLLGIAGFVMSRNMAKQSSGGQDAYAEAGAVAQQTLASIRTVTAFNGQEKELNKYDKCLVKAQGSGIKQGLFHGLNIGIVFFLMFGSYSLAFWYGSTLIVNGVMTGGTVLNVFFAIIIGAFSLGNAGPGISAMSVAKGAAFKIFSTIDRQSEIDSSSNLGEIPTTFTGDVEFKNIDFHYPSREDVPILKNFSLKVKTGQTVALVGSSGSGKSTIVKLLERYYNPIKGEVLLDGKDIKSLNVKWLRENLGFVGQEPVLFSTTIKQNLLYGLPTSMANLSKEEIDTKLKNALEQANAWNFISKLPNGIDTNVGEAGGTLSGGQKQRIAIARAILSNPKILLLDEATSALDTESERIVQAAIDKASVGRTTIVIAHRLSTVRTANLIVVMREGEIVEQGTHNELLKLAGVYKSLVDSQRLKSKNSLSDISEREGGVDADIVSPQMQEFKDEVLIKMEDKKVEKRVSIIKSLDKLEEQKKKEQEILKSRSVSFLRVFSYNKAEWYLFLIGGTAALINGAVMPLFSLIFSSILTVFGNVGNPDELRSGANFWAGMFLILAAGTFLGNFLQISIFTATGEKMTRRIRKQCFESLLKQEVGFFDDENNSVGILVTKLADDAGQIKGLTGQLIGSVFQTMSTMVVGLTIAFYHGWQLTLVIFCAMPVIAAAGFLQLRLLTSSGAKVKKAYDEAGQVACEVIMNIRTVLTLTKESEFLKQYYAAIELPHQNAIKGAVLSSFAFGFSQGSIFLIYALAFYYGSRIILWDIRGAEDVMKVMFSVIFTAMAAGQAANFAPNVAKAKLAAISVFDMVDRTSRIDPTTNIGNKPERSSVQGEASVNSGKFNYPTRPDTKVLQGLDVLANPGKVIALVGPSGCGKSTVIALLERFYDLQGGEAKVDNEKVESWEVKHLRSQMALVGQEPVLFNVSIKENILYGALEADTPDSKIEEVCKMANIHDFIVSLPDGYNTLVGEKGGKLSGGQKQRIAIARALIREPKILLLDEATSALDSESEKVVQQALDLASKGRTTLVIAHRLSTIQNADLIYVVNDGKVIESGKHFELLEKKGVYYELVNQQNLGKTE</sequence>
<comment type="subcellular location">
    <subcellularLocation>
        <location evidence="1">Membrane</location>
        <topology evidence="1">Multi-pass membrane protein</topology>
    </subcellularLocation>
</comment>
<feature type="transmembrane region" description="Helical" evidence="10">
    <location>
        <begin position="874"/>
        <end position="894"/>
    </location>
</feature>
<dbReference type="CDD" id="cd18578">
    <property type="entry name" value="ABC_6TM_Pgp_ABCB1_D2_like"/>
    <property type="match status" value="1"/>
</dbReference>
<feature type="domain" description="ABC transmembrane type-1" evidence="12">
    <location>
        <begin position="727"/>
        <end position="1015"/>
    </location>
</feature>
<gene>
    <name evidence="13" type="primary">ABCB1_1</name>
    <name evidence="13" type="ORF">HK099_000178</name>
</gene>
<name>A0AAD5XSY7_9FUNG</name>
<dbReference type="InterPro" id="IPR003439">
    <property type="entry name" value="ABC_transporter-like_ATP-bd"/>
</dbReference>
<keyword evidence="14" id="KW-1185">Reference proteome</keyword>
<feature type="compositionally biased region" description="Polar residues" evidence="9">
    <location>
        <begin position="1036"/>
        <end position="1058"/>
    </location>
</feature>
<dbReference type="Gene3D" id="1.20.1560.10">
    <property type="entry name" value="ABC transporter type 1, transmembrane domain"/>
    <property type="match status" value="1"/>
</dbReference>
<evidence type="ECO:0000256" key="3">
    <source>
        <dbReference type="ARBA" id="ARBA00022448"/>
    </source>
</evidence>